<dbReference type="PROSITE" id="PS50893">
    <property type="entry name" value="ABC_TRANSPORTER_2"/>
    <property type="match status" value="1"/>
</dbReference>
<evidence type="ECO:0000259" key="3">
    <source>
        <dbReference type="PROSITE" id="PS50893"/>
    </source>
</evidence>
<dbReference type="SMART" id="SM00382">
    <property type="entry name" value="AAA"/>
    <property type="match status" value="1"/>
</dbReference>
<dbReference type="InterPro" id="IPR003593">
    <property type="entry name" value="AAA+_ATPase"/>
</dbReference>
<feature type="domain" description="ABC transporter" evidence="3">
    <location>
        <begin position="19"/>
        <end position="255"/>
    </location>
</feature>
<name>A0ABN2U3J7_9MICC</name>
<gene>
    <name evidence="4" type="ORF">GCM10009720_03470</name>
</gene>
<organism evidence="4 5">
    <name type="scientific">Yaniella flava</name>
    <dbReference type="NCBI Taxonomy" id="287930"/>
    <lineage>
        <taxon>Bacteria</taxon>
        <taxon>Bacillati</taxon>
        <taxon>Actinomycetota</taxon>
        <taxon>Actinomycetes</taxon>
        <taxon>Micrococcales</taxon>
        <taxon>Micrococcaceae</taxon>
        <taxon>Yaniella</taxon>
    </lineage>
</organism>
<evidence type="ECO:0000256" key="2">
    <source>
        <dbReference type="ARBA" id="ARBA00022840"/>
    </source>
</evidence>
<accession>A0ABN2U3J7</accession>
<dbReference type="SUPFAM" id="SSF52540">
    <property type="entry name" value="P-loop containing nucleoside triphosphate hydrolases"/>
    <property type="match status" value="1"/>
</dbReference>
<dbReference type="RefSeq" id="WP_343955877.1">
    <property type="nucleotide sequence ID" value="NZ_BAAAMN010000007.1"/>
</dbReference>
<dbReference type="Proteomes" id="UP001501461">
    <property type="component" value="Unassembled WGS sequence"/>
</dbReference>
<keyword evidence="5" id="KW-1185">Reference proteome</keyword>
<evidence type="ECO:0000256" key="1">
    <source>
        <dbReference type="ARBA" id="ARBA00022741"/>
    </source>
</evidence>
<dbReference type="PROSITE" id="PS00211">
    <property type="entry name" value="ABC_TRANSPORTER_1"/>
    <property type="match status" value="1"/>
</dbReference>
<evidence type="ECO:0000313" key="4">
    <source>
        <dbReference type="EMBL" id="GAA2027073.1"/>
    </source>
</evidence>
<dbReference type="InterPro" id="IPR027417">
    <property type="entry name" value="P-loop_NTPase"/>
</dbReference>
<dbReference type="EMBL" id="BAAAMN010000007">
    <property type="protein sequence ID" value="GAA2027073.1"/>
    <property type="molecule type" value="Genomic_DNA"/>
</dbReference>
<comment type="caution">
    <text evidence="4">The sequence shown here is derived from an EMBL/GenBank/DDBJ whole genome shotgun (WGS) entry which is preliminary data.</text>
</comment>
<keyword evidence="2 4" id="KW-0067">ATP-binding</keyword>
<dbReference type="PANTHER" id="PTHR24220:SF685">
    <property type="entry name" value="ABC TRANSPORTER RELATED"/>
    <property type="match status" value="1"/>
</dbReference>
<evidence type="ECO:0000313" key="5">
    <source>
        <dbReference type="Proteomes" id="UP001501461"/>
    </source>
</evidence>
<protein>
    <submittedName>
        <fullName evidence="4">ABC transporter ATP-binding protein</fullName>
    </submittedName>
</protein>
<reference evidence="4 5" key="1">
    <citation type="journal article" date="2019" name="Int. J. Syst. Evol. Microbiol.">
        <title>The Global Catalogue of Microorganisms (GCM) 10K type strain sequencing project: providing services to taxonomists for standard genome sequencing and annotation.</title>
        <authorList>
            <consortium name="The Broad Institute Genomics Platform"/>
            <consortium name="The Broad Institute Genome Sequencing Center for Infectious Disease"/>
            <person name="Wu L."/>
            <person name="Ma J."/>
        </authorList>
    </citation>
    <scope>NUCLEOTIDE SEQUENCE [LARGE SCALE GENOMIC DNA]</scope>
    <source>
        <strain evidence="4 5">JCM 13595</strain>
    </source>
</reference>
<dbReference type="Gene3D" id="3.40.50.300">
    <property type="entry name" value="P-loop containing nucleotide triphosphate hydrolases"/>
    <property type="match status" value="1"/>
</dbReference>
<dbReference type="GO" id="GO:0005524">
    <property type="term" value="F:ATP binding"/>
    <property type="evidence" value="ECO:0007669"/>
    <property type="project" value="UniProtKB-KW"/>
</dbReference>
<dbReference type="PANTHER" id="PTHR24220">
    <property type="entry name" value="IMPORT ATP-BINDING PROTEIN"/>
    <property type="match status" value="1"/>
</dbReference>
<proteinExistence type="predicted"/>
<dbReference type="InterPro" id="IPR003439">
    <property type="entry name" value="ABC_transporter-like_ATP-bd"/>
</dbReference>
<dbReference type="InterPro" id="IPR015854">
    <property type="entry name" value="ABC_transpr_LolD-like"/>
</dbReference>
<dbReference type="Pfam" id="PF00005">
    <property type="entry name" value="ABC_tran"/>
    <property type="match status" value="1"/>
</dbReference>
<dbReference type="InterPro" id="IPR017871">
    <property type="entry name" value="ABC_transporter-like_CS"/>
</dbReference>
<sequence>MTTSVKAHNTTPATARAAVDLQDVSLVYPDGYDADGTPVTVSALDRVDFTAAQSELTALVGESGSGKSSLLSVIGALVQPTSGTVMVGQTNVRELKEKRQAALRRDTVGLIFQQPNLLSALGVRDQLLVTDHLRGLRGKKLKQRRSRADELLDVVGLGDMSNRKIHTLSGGQRQRVNIARALMGSPQVLLADEPTSALDQSRSHEIMQLLQNLTKEFSVATVVVTHDRGLVQYADQQVTLSDGAVVSAERLGSSVS</sequence>
<keyword evidence="1" id="KW-0547">Nucleotide-binding</keyword>